<feature type="domain" description="RanBP2-type" evidence="4">
    <location>
        <begin position="86"/>
        <end position="105"/>
    </location>
</feature>
<gene>
    <name evidence="5" type="ORF">J5O05_12950</name>
</gene>
<dbReference type="InterPro" id="IPR055999">
    <property type="entry name" value="DUF7577"/>
</dbReference>
<keyword evidence="6" id="KW-1185">Reference proteome</keyword>
<evidence type="ECO:0000256" key="2">
    <source>
        <dbReference type="ARBA" id="ARBA00022771"/>
    </source>
</evidence>
<dbReference type="InterPro" id="IPR036443">
    <property type="entry name" value="Znf_RanBP2_sf"/>
</dbReference>
<dbReference type="PROSITE" id="PS01358">
    <property type="entry name" value="ZF_RANBP2_1"/>
    <property type="match status" value="1"/>
</dbReference>
<keyword evidence="2" id="KW-0863">Zinc-finger</keyword>
<evidence type="ECO:0000256" key="3">
    <source>
        <dbReference type="ARBA" id="ARBA00022833"/>
    </source>
</evidence>
<dbReference type="Pfam" id="PF09413">
    <property type="entry name" value="DUF2007"/>
    <property type="match status" value="1"/>
</dbReference>
<accession>A0A975DFJ5</accession>
<dbReference type="KEGG" id="pxi:J5O05_12950"/>
<dbReference type="InterPro" id="IPR018551">
    <property type="entry name" value="DUF2007"/>
</dbReference>
<reference evidence="5" key="1">
    <citation type="submission" date="2021-03" db="EMBL/GenBank/DDBJ databases">
        <title>Complete Genome of Pseudoalteromonas xiamenensis STKMTI.2, a new potential marine bacterium producing anti-Vibrio compounds.</title>
        <authorList>
            <person name="Handayani D.P."/>
            <person name="Isnansetyo A."/>
            <person name="Istiqomah I."/>
            <person name="Jumina J."/>
        </authorList>
    </citation>
    <scope>NUCLEOTIDE SEQUENCE</scope>
    <source>
        <strain evidence="5">STKMTI.2</strain>
    </source>
</reference>
<sequence length="110" mass="12793">MTTQEVDDPFIWQCVYMAEHQLEAHIVRGLLTQAGIQTHLKGEFLQGALGEIPFEQTRVQVMVYAIKLARAQQILVNYQQQQKTHWQCPVCHEENGPAFDYCWSCETQRI</sequence>
<dbReference type="EMBL" id="CP072133">
    <property type="protein sequence ID" value="QTH70802.1"/>
    <property type="molecule type" value="Genomic_DNA"/>
</dbReference>
<dbReference type="InterPro" id="IPR001876">
    <property type="entry name" value="Znf_RanBP2"/>
</dbReference>
<dbReference type="Proteomes" id="UP000664904">
    <property type="component" value="Chromosome"/>
</dbReference>
<name>A0A975DFJ5_9GAMM</name>
<evidence type="ECO:0000313" key="6">
    <source>
        <dbReference type="Proteomes" id="UP000664904"/>
    </source>
</evidence>
<keyword evidence="3" id="KW-0862">Zinc</keyword>
<dbReference type="SUPFAM" id="SSF90209">
    <property type="entry name" value="Ran binding protein zinc finger-like"/>
    <property type="match status" value="1"/>
</dbReference>
<evidence type="ECO:0000313" key="5">
    <source>
        <dbReference type="EMBL" id="QTH70802.1"/>
    </source>
</evidence>
<dbReference type="RefSeq" id="WP_208842385.1">
    <property type="nucleotide sequence ID" value="NZ_CP072133.1"/>
</dbReference>
<dbReference type="Pfam" id="PF24463">
    <property type="entry name" value="DUF7577"/>
    <property type="match status" value="1"/>
</dbReference>
<keyword evidence="1" id="KW-0479">Metal-binding</keyword>
<dbReference type="GO" id="GO:0008270">
    <property type="term" value="F:zinc ion binding"/>
    <property type="evidence" value="ECO:0007669"/>
    <property type="project" value="UniProtKB-KW"/>
</dbReference>
<dbReference type="AlphaFoldDB" id="A0A975DFJ5"/>
<protein>
    <submittedName>
        <fullName evidence="5">DUF2007 domain-containing protein</fullName>
    </submittedName>
</protein>
<evidence type="ECO:0000256" key="1">
    <source>
        <dbReference type="ARBA" id="ARBA00022723"/>
    </source>
</evidence>
<organism evidence="5 6">
    <name type="scientific">Pseudoalteromonas xiamenensis</name>
    <dbReference type="NCBI Taxonomy" id="882626"/>
    <lineage>
        <taxon>Bacteria</taxon>
        <taxon>Pseudomonadati</taxon>
        <taxon>Pseudomonadota</taxon>
        <taxon>Gammaproteobacteria</taxon>
        <taxon>Alteromonadales</taxon>
        <taxon>Pseudoalteromonadaceae</taxon>
        <taxon>Pseudoalteromonas</taxon>
    </lineage>
</organism>
<evidence type="ECO:0000259" key="4">
    <source>
        <dbReference type="PROSITE" id="PS01358"/>
    </source>
</evidence>
<proteinExistence type="predicted"/>